<comment type="caution">
    <text evidence="2">The sequence shown here is derived from an EMBL/GenBank/DDBJ whole genome shotgun (WGS) entry which is preliminary data.</text>
</comment>
<sequence>MAGSLKYGQATASLVVGKWSAASRQNTLAAALKERGMLRRTLHAAKYLSDPAYRRKIARQLRDIPDELLAHISPAHSATSSA</sequence>
<dbReference type="EMBL" id="JBHSBI010000044">
    <property type="protein sequence ID" value="MFC4015380.1"/>
    <property type="molecule type" value="Genomic_DNA"/>
</dbReference>
<dbReference type="InterPro" id="IPR002513">
    <property type="entry name" value="Tn3_Tnp_DDE_dom"/>
</dbReference>
<evidence type="ECO:0000313" key="3">
    <source>
        <dbReference type="Proteomes" id="UP001595851"/>
    </source>
</evidence>
<accession>A0ABV8GN48</accession>
<evidence type="ECO:0000313" key="2">
    <source>
        <dbReference type="EMBL" id="MFC4015380.1"/>
    </source>
</evidence>
<evidence type="ECO:0000259" key="1">
    <source>
        <dbReference type="Pfam" id="PF01526"/>
    </source>
</evidence>
<organism evidence="2 3">
    <name type="scientific">Nonomuraea purpurea</name>
    <dbReference type="NCBI Taxonomy" id="1849276"/>
    <lineage>
        <taxon>Bacteria</taxon>
        <taxon>Bacillati</taxon>
        <taxon>Actinomycetota</taxon>
        <taxon>Actinomycetes</taxon>
        <taxon>Streptosporangiales</taxon>
        <taxon>Streptosporangiaceae</taxon>
        <taxon>Nonomuraea</taxon>
    </lineage>
</organism>
<dbReference type="Proteomes" id="UP001595851">
    <property type="component" value="Unassembled WGS sequence"/>
</dbReference>
<dbReference type="Pfam" id="PF01526">
    <property type="entry name" value="DDE_Tnp_Tn3"/>
    <property type="match status" value="1"/>
</dbReference>
<gene>
    <name evidence="2" type="ORF">ACFOY2_49775</name>
</gene>
<protein>
    <submittedName>
        <fullName evidence="2">Tn3 family transposase</fullName>
    </submittedName>
</protein>
<reference evidence="3" key="1">
    <citation type="journal article" date="2019" name="Int. J. Syst. Evol. Microbiol.">
        <title>The Global Catalogue of Microorganisms (GCM) 10K type strain sequencing project: providing services to taxonomists for standard genome sequencing and annotation.</title>
        <authorList>
            <consortium name="The Broad Institute Genomics Platform"/>
            <consortium name="The Broad Institute Genome Sequencing Center for Infectious Disease"/>
            <person name="Wu L."/>
            <person name="Ma J."/>
        </authorList>
    </citation>
    <scope>NUCLEOTIDE SEQUENCE [LARGE SCALE GENOMIC DNA]</scope>
    <source>
        <strain evidence="3">TBRC 1276</strain>
    </source>
</reference>
<proteinExistence type="predicted"/>
<feature type="domain" description="Tn3 transposase DDE" evidence="1">
    <location>
        <begin position="2"/>
        <end position="61"/>
    </location>
</feature>
<name>A0ABV8GN48_9ACTN</name>
<keyword evidence="3" id="KW-1185">Reference proteome</keyword>
<dbReference type="RefSeq" id="WP_379535197.1">
    <property type="nucleotide sequence ID" value="NZ_JBHSBI010000044.1"/>
</dbReference>